<dbReference type="FunFam" id="2.130.10.10:FF:002910">
    <property type="entry name" value="Predicted protein"/>
    <property type="match status" value="1"/>
</dbReference>
<dbReference type="PANTHER" id="PTHR15722">
    <property type="entry name" value="IFT140/172-RELATED"/>
    <property type="match status" value="1"/>
</dbReference>
<evidence type="ECO:0000256" key="7">
    <source>
        <dbReference type="ARBA" id="ARBA00023273"/>
    </source>
</evidence>
<keyword evidence="5" id="KW-0802">TPR repeat</keyword>
<keyword evidence="3" id="KW-0853">WD repeat</keyword>
<dbReference type="Gene3D" id="2.130.10.10">
    <property type="entry name" value="YVTN repeat-like/Quinoprotein amine dehydrogenase"/>
    <property type="match status" value="1"/>
</dbReference>
<dbReference type="PANTHER" id="PTHR15722:SF2">
    <property type="entry name" value="INTRAFLAGELLAR TRANSPORT PROTEIN 172 HOMOLOG"/>
    <property type="match status" value="1"/>
</dbReference>
<accession>A0A7M5V3A8</accession>
<dbReference type="Gene3D" id="1.25.40.470">
    <property type="match status" value="3"/>
</dbReference>
<dbReference type="GO" id="GO:0005930">
    <property type="term" value="C:axoneme"/>
    <property type="evidence" value="ECO:0007669"/>
    <property type="project" value="TreeGrafter"/>
</dbReference>
<evidence type="ECO:0000256" key="3">
    <source>
        <dbReference type="ARBA" id="ARBA00022574"/>
    </source>
</evidence>
<dbReference type="InterPro" id="IPR001680">
    <property type="entry name" value="WD40_rpt"/>
</dbReference>
<evidence type="ECO:0000256" key="8">
    <source>
        <dbReference type="ARBA" id="ARBA00038130"/>
    </source>
</evidence>
<dbReference type="EnsemblMetazoa" id="CLYHEMT010591.1">
    <property type="protein sequence ID" value="CLYHEMP010591.1"/>
    <property type="gene ID" value="CLYHEMG010591"/>
</dbReference>
<dbReference type="FunFam" id="2.130.10.10:FF:001535">
    <property type="entry name" value="Intraflagellar transport protein 172 homolog"/>
    <property type="match status" value="1"/>
</dbReference>
<evidence type="ECO:0000256" key="9">
    <source>
        <dbReference type="ARBA" id="ARBA00073483"/>
    </source>
</evidence>
<evidence type="ECO:0000256" key="5">
    <source>
        <dbReference type="ARBA" id="ARBA00022803"/>
    </source>
</evidence>
<keyword evidence="13" id="KW-1185">Reference proteome</keyword>
<protein>
    <recommendedName>
        <fullName evidence="9">Intraflagellar transport protein 172 homolog</fullName>
    </recommendedName>
</protein>
<dbReference type="InterPro" id="IPR016024">
    <property type="entry name" value="ARM-type_fold"/>
</dbReference>
<evidence type="ECO:0000256" key="2">
    <source>
        <dbReference type="ARBA" id="ARBA00022473"/>
    </source>
</evidence>
<organism evidence="12 13">
    <name type="scientific">Clytia hemisphaerica</name>
    <dbReference type="NCBI Taxonomy" id="252671"/>
    <lineage>
        <taxon>Eukaryota</taxon>
        <taxon>Metazoa</taxon>
        <taxon>Cnidaria</taxon>
        <taxon>Hydrozoa</taxon>
        <taxon>Hydroidolina</taxon>
        <taxon>Leptothecata</taxon>
        <taxon>Obeliida</taxon>
        <taxon>Clytiidae</taxon>
        <taxon>Clytia</taxon>
    </lineage>
</organism>
<dbReference type="FunFam" id="1.25.40.470:FF:000008">
    <property type="entry name" value="Intraflagellar transport protein 172 homolog"/>
    <property type="match status" value="1"/>
</dbReference>
<reference evidence="12" key="1">
    <citation type="submission" date="2021-01" db="UniProtKB">
        <authorList>
            <consortium name="EnsemblMetazoa"/>
        </authorList>
    </citation>
    <scope>IDENTIFICATION</scope>
</reference>
<evidence type="ECO:0000259" key="10">
    <source>
        <dbReference type="Pfam" id="PF23387"/>
    </source>
</evidence>
<dbReference type="GeneID" id="136805779"/>
<keyword evidence="2" id="KW-0217">Developmental protein</keyword>
<dbReference type="SMART" id="SM00320">
    <property type="entry name" value="WD40"/>
    <property type="match status" value="6"/>
</dbReference>
<keyword evidence="6" id="KW-0969">Cilium</keyword>
<dbReference type="FunFam" id="1.25.40.470:FF:000013">
    <property type="entry name" value="intraflagellar transport protein 172 homolog"/>
    <property type="match status" value="1"/>
</dbReference>
<dbReference type="GO" id="GO:0042073">
    <property type="term" value="P:intraciliary transport"/>
    <property type="evidence" value="ECO:0007669"/>
    <property type="project" value="TreeGrafter"/>
</dbReference>
<name>A0A7M5V3A8_9CNID</name>
<dbReference type="InterPro" id="IPR015943">
    <property type="entry name" value="WD40/YVTN_repeat-like_dom_sf"/>
</dbReference>
<evidence type="ECO:0000256" key="1">
    <source>
        <dbReference type="ARBA" id="ARBA00004138"/>
    </source>
</evidence>
<dbReference type="FunFam" id="1.25.40.470:FF:000012">
    <property type="entry name" value="intraflagellar transport protein 172 homolog"/>
    <property type="match status" value="1"/>
</dbReference>
<comment type="similarity">
    <text evidence="8">Belongs to the IFT172 family.</text>
</comment>
<evidence type="ECO:0000256" key="4">
    <source>
        <dbReference type="ARBA" id="ARBA00022737"/>
    </source>
</evidence>
<dbReference type="InterPro" id="IPR056157">
    <property type="entry name" value="TPR_IFT80_172_dom"/>
</dbReference>
<dbReference type="InterPro" id="IPR056168">
    <property type="entry name" value="TPR_IF140/IFT172/WDR19"/>
</dbReference>
<dbReference type="SUPFAM" id="SSF69322">
    <property type="entry name" value="Tricorn protease domain 2"/>
    <property type="match status" value="1"/>
</dbReference>
<dbReference type="SUPFAM" id="SSF48371">
    <property type="entry name" value="ARM repeat"/>
    <property type="match status" value="1"/>
</dbReference>
<dbReference type="Pfam" id="PF24762">
    <property type="entry name" value="TPR_IF140-IFT172"/>
    <property type="match status" value="1"/>
</dbReference>
<evidence type="ECO:0000259" key="11">
    <source>
        <dbReference type="Pfam" id="PF24762"/>
    </source>
</evidence>
<dbReference type="Pfam" id="PF00400">
    <property type="entry name" value="WD40"/>
    <property type="match status" value="1"/>
</dbReference>
<evidence type="ECO:0000313" key="12">
    <source>
        <dbReference type="EnsemblMetazoa" id="CLYHEMP010591.1"/>
    </source>
</evidence>
<keyword evidence="7" id="KW-0966">Cell projection</keyword>
<feature type="domain" description="IFT80/172/WDR35 TPR" evidence="10">
    <location>
        <begin position="627"/>
        <end position="759"/>
    </location>
</feature>
<dbReference type="SUPFAM" id="SSF50978">
    <property type="entry name" value="WD40 repeat-like"/>
    <property type="match status" value="1"/>
</dbReference>
<dbReference type="Proteomes" id="UP000594262">
    <property type="component" value="Unplaced"/>
</dbReference>
<comment type="subcellular location">
    <subcellularLocation>
        <location evidence="1">Cell projection</location>
        <location evidence="1">Cilium</location>
    </subcellularLocation>
</comment>
<dbReference type="GO" id="GO:0030992">
    <property type="term" value="C:intraciliary transport particle B"/>
    <property type="evidence" value="ECO:0007669"/>
    <property type="project" value="TreeGrafter"/>
</dbReference>
<evidence type="ECO:0000256" key="6">
    <source>
        <dbReference type="ARBA" id="ARBA00023069"/>
    </source>
</evidence>
<dbReference type="OrthoDB" id="2186662at2759"/>
<dbReference type="RefSeq" id="XP_066918438.1">
    <property type="nucleotide sequence ID" value="XM_067062337.1"/>
</dbReference>
<sequence length="1749" mass="198467">MQLKHLKTTLAPQDGAAKITAMAWAPNNTKMAIVSTDRVVVLFDEHGEKRDKFGTKPGDAKTGKKGYQVKGLAFSPDSTKIAVGQTDNIVFVYKIGDEWGERKVICNKFLQQSAVTCLVWPPENQYIIFGLADGKVRMASLKTNKSQTVYGTGIHCISLCVSPDGKGVLSGHADGAIVRYMFEDTGTGLTQGQVVKHGCPPYALCWGSSIIAAGCDKRIVAYGKEGRVLQNFDYSKDDEEKEFTVAIASPSGQSVVVGSYDRLRVFNWSPRRGAWEESKPKEINNLYTISSLSWKRDGSRLCAGTLCGGVELFDCCLRRSIFKNKFEMTYVGLSQVIVKNLASGARVVLKSHYGYEIDEVKIMGKDRFLVGHTSETLLVGDLNENKLSELPWHNSGGNEKFFFENETVCMVFNAGELSLIEYGQNEVLATVRTEFMNPHLISVRLNERKLKDQEDNKKLGYLIDLKTICVMDLMSGMVVANISHDVKIDWLEMNETGKKLLFRDKKLRLLLADIQSETKTTISTYCSYVQWVPLSDVVVAQSRSDLCVWYNIESPERVTIVPIKGDITDLEKIEGKTNVIVQEGVQSINYTLDEGLIEFGTAMEDGDYARAVSFLEGLEMSPETEAMWKTLSKVAMENKELFIAERCFAALGDVSKARYLRGINDLIDELNPSYGDPMYHPTIRAKLAIFEKQFKLAESIYLEQGQVDEAMEMYQEVHKWDESLAIAEAKRHPELENLRSYYLQYLMKSGQEEKAGEVKENNGEYMEAINMYMKANLPVRAARLALRVQSLANDQGLLERIAAALLKGSFYEKAGELFQRVGSDQRALDAYRKGKAYRRAVELARSSFPREVVKLEEEWGNHLVLHKQLDAAINHFIEAGSSQKAIDAAIQARQWNKAVQIVELQDEDVVEKYYKILAEHYAQVGEYQMAERFYVRGNMPRTAVEMYTKVNKYEAAYKLAVRCMDSDDVSKLYIAQAEQLEAQGRFKEAEKLYIMIEEGDLAINMYKRAKMYDQMIKLVKEYHGDLITDTHLHLAKELESEGQLSTAEHHYLEVGDWKACVNMYRSNELWEDAYRIAKQSGTPGSGKQVAYLWAKSLGGDSAIKLLQKLGLLEACIDYAIDTTSFDFAFDLARTLKREKVMEIHLKKAMFLEDEGRFNDAEDEFIKAEKPKEAVLMYIHQSDWDEARRVAESYDPESLVDVLIGQARLSFEKKDYTEGESFLLRAQRPELAIKFYKECQRWPDVLRIAKEYVPHQLAALQDEYDRIATQSGGDKGAEGIIAQARDWETRAEYNRAIDLYMRITQDMAGNSAVIEEVYTKALELAIKFSKDRALSVAHEVCKRLLEMQAYETASDLYQAVKLYREAISACVKGDLWTQARSIARDYAPKYEEHVEEEYVKYLKKKNKTDELINVDVIAALDMYVEQGLWDKCIQEAEQQSFEVLSKYVALYAANLIKDGDQVKALRLFVEHGAPANPQNFNIYKRLVEDLFAKQGLSGENAYKVWADLRTMLYDLCDGFNKKPTNPAVMDIFNRMLLVAHYYAIRSAITKNSQLEVLHAKISVSLLRYCDLIPCDKAFYEAGIHCKGVGWENMAFVFLNRYLDLSEGIEDGNLDAIDNTDIMDTDIPLEVPLPETQYLNEEQREEVKEWVLAVSMDQRVEQTLSFDERNVYEASLTSPESDVVCLPCVVTGYPVLRNKMEFNKTGKAANKEDWNKFAMATKVSHSADCQDVLRFLSLWCGTSGNQAFSFG</sequence>
<proteinExistence type="inferred from homology"/>
<dbReference type="InterPro" id="IPR036322">
    <property type="entry name" value="WD40_repeat_dom_sf"/>
</dbReference>
<keyword evidence="4" id="KW-0677">Repeat</keyword>
<evidence type="ECO:0000313" key="13">
    <source>
        <dbReference type="Proteomes" id="UP000594262"/>
    </source>
</evidence>
<feature type="domain" description="IF140/IFT172/WDR19 TPR" evidence="11">
    <location>
        <begin position="894"/>
        <end position="1180"/>
    </location>
</feature>
<dbReference type="GO" id="GO:0036064">
    <property type="term" value="C:ciliary basal body"/>
    <property type="evidence" value="ECO:0007669"/>
    <property type="project" value="TreeGrafter"/>
</dbReference>
<dbReference type="Pfam" id="PF23387">
    <property type="entry name" value="TPR_IFT80_172"/>
    <property type="match status" value="1"/>
</dbReference>